<dbReference type="EMBL" id="VXIV02000063">
    <property type="protein sequence ID" value="KAF6041277.1"/>
    <property type="molecule type" value="Genomic_DNA"/>
</dbReference>
<dbReference type="Proteomes" id="UP000593567">
    <property type="component" value="Unassembled WGS sequence"/>
</dbReference>
<feature type="region of interest" description="Disordered" evidence="2">
    <location>
        <begin position="393"/>
        <end position="546"/>
    </location>
</feature>
<feature type="region of interest" description="Disordered" evidence="2">
    <location>
        <begin position="306"/>
        <end position="339"/>
    </location>
</feature>
<keyword evidence="5" id="KW-1185">Reference proteome</keyword>
<evidence type="ECO:0000256" key="2">
    <source>
        <dbReference type="SAM" id="MobiDB-lite"/>
    </source>
</evidence>
<dbReference type="GO" id="GO:0000915">
    <property type="term" value="P:actomyosin contractile ring assembly"/>
    <property type="evidence" value="ECO:0007669"/>
    <property type="project" value="TreeGrafter"/>
</dbReference>
<evidence type="ECO:0000313" key="5">
    <source>
        <dbReference type="Proteomes" id="UP000593567"/>
    </source>
</evidence>
<evidence type="ECO:0000313" key="4">
    <source>
        <dbReference type="EMBL" id="KAF6041277.1"/>
    </source>
</evidence>
<dbReference type="GO" id="GO:0000281">
    <property type="term" value="P:mitotic cytokinesis"/>
    <property type="evidence" value="ECO:0007669"/>
    <property type="project" value="TreeGrafter"/>
</dbReference>
<dbReference type="PANTHER" id="PTHR21538">
    <property type="entry name" value="ANILLIN/RHOTEKIN RTKN"/>
    <property type="match status" value="1"/>
</dbReference>
<dbReference type="FunFam" id="2.30.29.30:FF:000111">
    <property type="entry name" value="anillin isoform X1"/>
    <property type="match status" value="1"/>
</dbReference>
<dbReference type="InterPro" id="IPR012966">
    <property type="entry name" value="AHD"/>
</dbReference>
<dbReference type="OrthoDB" id="5915976at2759"/>
<feature type="region of interest" description="Disordered" evidence="2">
    <location>
        <begin position="566"/>
        <end position="668"/>
    </location>
</feature>
<dbReference type="Gene3D" id="2.30.29.30">
    <property type="entry name" value="Pleckstrin-homology domain (PH domain)/Phosphotyrosine-binding domain (PTB)"/>
    <property type="match status" value="1"/>
</dbReference>
<sequence length="1056" mass="119178">MIFWRLSLEYLWFTRTLRTSFSPLLLTSTTHLYHSPLLLYYSPLLLYYSPLLLTSTTLLLTSTTHLYYSPLLLTSTTHLYYSPLPLTSTTHLYYSPLLLTSTTHLYYSPLLLYYSPLLLTSTTLLLTSTTHLYYSPLLLTSTTHLYHSPLLLTSTTHLYYSPLLLTSTTHLYYSPLPLTSTTLLLTSSTHLYYSTTHLYHSPLLLTSTTHLYYSPLLLTSTTLPLYYSPLLLYYSPLLLYYSPLLLTSTTHLYYSPLLLTSTTHLYYSASHCQAPMSARKFAWEAKIAEQQNVAEEHNRVMYRTRSATRLEGTPQKQQAESQLRQGQTKAYDPAERAKQERQAELLKLQNRFNQKGLLKDSESSPQRSQSTEVKATTNPMAMSTESLEDQEYFTASDSELTSAPAASNPTPGFAASTNLSSSNNATAGSSSEETRSSRKRQVSFKSPTRSAAASLERRQSESPVQSQQSDKKLQRRSSCKIPTLGYASSSSDEEMTPKAKVFPLSPGRRGLERGSSSKLPRLGDESSVDSFDDMRQISGSSIGSSVSSYSYHFVAGGDDAASSRDVVDFLDEAMSDEEPTPAPLPRRSPRGHSSSKLPEVKETGKRQKMSSDSPSRLYSVDQYRQTTRSVAQLPRSGTEYRNSSSVYDTDDSRVSESSSQQSEPDLERRKRIKDLQALVQKEQNVIVQASNALNQCCKSGSTFAGSTEQVECNRLLLIACQRRQAYLAEIEMIKANPHHCMRRKGKGSLTISDIQLPLKREFVKKIGSAEDDTVHYFLLMVRAGPQVVVTQMVSTHDALMRGTLHFPNLIKLNDIMNDFRYELEVYGMQVCRESSLKQSGKKDKKKSGSSSRGRENPLSSSTVRATNFTHITSLMLTMDNIQNTSFKLSRVPYLSPLHGSINLRLRCTMEANIVFKGFINMFEDVGGFGAWHRRWCVLNNHRLSYWKYPDDEMSREPISQLNLKDCVTEEVGLVSRDKCARPNTIELVIVRNADKAEKSSRNKQVRGHTVHEQHWLGLDTKADRLEWCAKLNEALANVRQWFSDASRPLPAKRTVV</sequence>
<dbReference type="InterPro" id="IPR001849">
    <property type="entry name" value="PH_domain"/>
</dbReference>
<dbReference type="CDD" id="cd01263">
    <property type="entry name" value="PH_anillin"/>
    <property type="match status" value="1"/>
</dbReference>
<comment type="caution">
    <text evidence="4">The sequence shown here is derived from an EMBL/GenBank/DDBJ whole genome shotgun (WGS) entry which is preliminary data.</text>
</comment>
<feature type="compositionally biased region" description="Acidic residues" evidence="2">
    <location>
        <begin position="568"/>
        <end position="579"/>
    </location>
</feature>
<dbReference type="PROSITE" id="PS50003">
    <property type="entry name" value="PH_DOMAIN"/>
    <property type="match status" value="1"/>
</dbReference>
<dbReference type="InterPro" id="IPR051364">
    <property type="entry name" value="Cytokinesis/Rho-signaling"/>
</dbReference>
<evidence type="ECO:0000256" key="1">
    <source>
        <dbReference type="ARBA" id="ARBA00023054"/>
    </source>
</evidence>
<feature type="compositionally biased region" description="Polar residues" evidence="2">
    <location>
        <begin position="393"/>
        <end position="410"/>
    </location>
</feature>
<organism evidence="4 5">
    <name type="scientific">Bugula neritina</name>
    <name type="common">Brown bryozoan</name>
    <name type="synonym">Sertularia neritina</name>
    <dbReference type="NCBI Taxonomy" id="10212"/>
    <lineage>
        <taxon>Eukaryota</taxon>
        <taxon>Metazoa</taxon>
        <taxon>Spiralia</taxon>
        <taxon>Lophotrochozoa</taxon>
        <taxon>Bryozoa</taxon>
        <taxon>Gymnolaemata</taxon>
        <taxon>Cheilostomatida</taxon>
        <taxon>Flustrina</taxon>
        <taxon>Buguloidea</taxon>
        <taxon>Bugulidae</taxon>
        <taxon>Bugula</taxon>
    </lineage>
</organism>
<feature type="region of interest" description="Disordered" evidence="2">
    <location>
        <begin position="356"/>
        <end position="381"/>
    </location>
</feature>
<proteinExistence type="predicted"/>
<gene>
    <name evidence="4" type="ORF">EB796_000439</name>
</gene>
<feature type="compositionally biased region" description="Low complexity" evidence="2">
    <location>
        <begin position="537"/>
        <end position="546"/>
    </location>
</feature>
<feature type="region of interest" description="Disordered" evidence="2">
    <location>
        <begin position="836"/>
        <end position="861"/>
    </location>
</feature>
<keyword evidence="1" id="KW-0175">Coiled coil</keyword>
<dbReference type="Pfam" id="PF00169">
    <property type="entry name" value="PH"/>
    <property type="match status" value="1"/>
</dbReference>
<reference evidence="4" key="1">
    <citation type="submission" date="2020-06" db="EMBL/GenBank/DDBJ databases">
        <title>Draft genome of Bugula neritina, a colonial animal packing powerful symbionts and potential medicines.</title>
        <authorList>
            <person name="Rayko M."/>
        </authorList>
    </citation>
    <scope>NUCLEOTIDE SEQUENCE [LARGE SCALE GENOMIC DNA]</scope>
    <source>
        <strain evidence="4">Kwan_BN1</strain>
    </source>
</reference>
<dbReference type="InterPro" id="IPR037840">
    <property type="entry name" value="PH_Anillin"/>
</dbReference>
<dbReference type="GO" id="GO:0005826">
    <property type="term" value="C:actomyosin contractile ring"/>
    <property type="evidence" value="ECO:0007669"/>
    <property type="project" value="TreeGrafter"/>
</dbReference>
<feature type="domain" description="PH" evidence="3">
    <location>
        <begin position="912"/>
        <end position="1036"/>
    </location>
</feature>
<dbReference type="SUPFAM" id="SSF50729">
    <property type="entry name" value="PH domain-like"/>
    <property type="match status" value="1"/>
</dbReference>
<feature type="compositionally biased region" description="Polar residues" evidence="2">
    <location>
        <begin position="314"/>
        <end position="328"/>
    </location>
</feature>
<dbReference type="SMART" id="SM00233">
    <property type="entry name" value="PH"/>
    <property type="match status" value="1"/>
</dbReference>
<dbReference type="PANTHER" id="PTHR21538:SF23">
    <property type="entry name" value="ANILLIN"/>
    <property type="match status" value="1"/>
</dbReference>
<dbReference type="GO" id="GO:0031106">
    <property type="term" value="P:septin ring organization"/>
    <property type="evidence" value="ECO:0007669"/>
    <property type="project" value="TreeGrafter"/>
</dbReference>
<name>A0A7J7KSY5_BUGNE</name>
<dbReference type="AlphaFoldDB" id="A0A7J7KSY5"/>
<feature type="compositionally biased region" description="Polar residues" evidence="2">
    <location>
        <begin position="610"/>
        <end position="630"/>
    </location>
</feature>
<feature type="compositionally biased region" description="Polar residues" evidence="2">
    <location>
        <begin position="363"/>
        <end position="381"/>
    </location>
</feature>
<feature type="compositionally biased region" description="Low complexity" evidence="2">
    <location>
        <begin position="414"/>
        <end position="431"/>
    </location>
</feature>
<protein>
    <submittedName>
        <fullName evidence="4">ANLN</fullName>
    </submittedName>
</protein>
<dbReference type="InterPro" id="IPR011993">
    <property type="entry name" value="PH-like_dom_sf"/>
</dbReference>
<dbReference type="Pfam" id="PF08174">
    <property type="entry name" value="Anillin"/>
    <property type="match status" value="1"/>
</dbReference>
<evidence type="ECO:0000259" key="3">
    <source>
        <dbReference type="PROSITE" id="PS50003"/>
    </source>
</evidence>
<accession>A0A7J7KSY5</accession>